<comment type="caution">
    <text evidence="2">The sequence shown here is derived from an EMBL/GenBank/DDBJ whole genome shotgun (WGS) entry which is preliminary data.</text>
</comment>
<dbReference type="EMBL" id="JNVN01002249">
    <property type="protein sequence ID" value="KHJ32199.1"/>
    <property type="molecule type" value="Genomic_DNA"/>
</dbReference>
<keyword evidence="1" id="KW-0472">Membrane</keyword>
<dbReference type="STRING" id="52586.A0A0B1P6A0"/>
<feature type="transmembrane region" description="Helical" evidence="1">
    <location>
        <begin position="63"/>
        <end position="85"/>
    </location>
</feature>
<dbReference type="Pfam" id="PF11204">
    <property type="entry name" value="DUF2985"/>
    <property type="match status" value="1"/>
</dbReference>
<keyword evidence="3" id="KW-1185">Reference proteome</keyword>
<keyword evidence="1" id="KW-1133">Transmembrane helix</keyword>
<protein>
    <submittedName>
        <fullName evidence="2">Putative alpha-l-rhamnosidase c</fullName>
    </submittedName>
</protein>
<dbReference type="HOGENOM" id="CLU_031135_2_0_1"/>
<keyword evidence="1" id="KW-0812">Transmembrane</keyword>
<dbReference type="Proteomes" id="UP000030854">
    <property type="component" value="Unassembled WGS sequence"/>
</dbReference>
<organism evidence="2 3">
    <name type="scientific">Uncinula necator</name>
    <name type="common">Grape powdery mildew</name>
    <dbReference type="NCBI Taxonomy" id="52586"/>
    <lineage>
        <taxon>Eukaryota</taxon>
        <taxon>Fungi</taxon>
        <taxon>Dikarya</taxon>
        <taxon>Ascomycota</taxon>
        <taxon>Pezizomycotina</taxon>
        <taxon>Leotiomycetes</taxon>
        <taxon>Erysiphales</taxon>
        <taxon>Erysiphaceae</taxon>
        <taxon>Erysiphe</taxon>
    </lineage>
</organism>
<evidence type="ECO:0000313" key="2">
    <source>
        <dbReference type="EMBL" id="KHJ32199.1"/>
    </source>
</evidence>
<feature type="transmembrane region" description="Helical" evidence="1">
    <location>
        <begin position="214"/>
        <end position="236"/>
    </location>
</feature>
<dbReference type="OMA" id="ITRMDAV"/>
<dbReference type="PANTHER" id="PTHR35872:SF1">
    <property type="entry name" value="ALPHA-L-RHAMNOSIDASE C"/>
    <property type="match status" value="1"/>
</dbReference>
<sequence length="307" mass="34982">MEKDYIAENKNESILIPKSELQYKREVQTGQIENGYHFPPKYPWNESIIIMLRKFGKFIITPFGFFVTLYGLNIVGWGGMLFLLICNAAPSMCKPTCEESNSSRHKWIEIDSQVLNGLFCVTGFGTVPWRFRDLWYLLQYRVLKNDIGLKKLAVINRNWFRISSTLDKSAAQNCYAGDLINVKEITFHGPEYKSFSPSLTGLYAPPTATWKLDLVIWAMIWNTVFQAVLSGLMWGLNYHERPGWSTGLFITLGCIAGGIGGLIIFLESQKVKAIEGVEVTQQDLARLAHDQENGILHYNNIKDKKPK</sequence>
<name>A0A0B1P6A0_UNCNE</name>
<accession>A0A0B1P6A0</accession>
<feature type="transmembrane region" description="Helical" evidence="1">
    <location>
        <begin position="248"/>
        <end position="266"/>
    </location>
</feature>
<evidence type="ECO:0000313" key="3">
    <source>
        <dbReference type="Proteomes" id="UP000030854"/>
    </source>
</evidence>
<dbReference type="PANTHER" id="PTHR35872">
    <property type="entry name" value="INTEGRAL MEMBRANE PROTEIN (AFU_ORTHOLOGUE AFUA_5G07110)"/>
    <property type="match status" value="1"/>
</dbReference>
<reference evidence="2 3" key="1">
    <citation type="journal article" date="2014" name="BMC Genomics">
        <title>Adaptive genomic structural variation in the grape powdery mildew pathogen, Erysiphe necator.</title>
        <authorList>
            <person name="Jones L."/>
            <person name="Riaz S."/>
            <person name="Morales-Cruz A."/>
            <person name="Amrine K.C."/>
            <person name="McGuire B."/>
            <person name="Gubler W.D."/>
            <person name="Walker M.A."/>
            <person name="Cantu D."/>
        </authorList>
    </citation>
    <scope>NUCLEOTIDE SEQUENCE [LARGE SCALE GENOMIC DNA]</scope>
    <source>
        <strain evidence="3">c</strain>
    </source>
</reference>
<gene>
    <name evidence="2" type="ORF">EV44_g3049</name>
</gene>
<dbReference type="AlphaFoldDB" id="A0A0B1P6A0"/>
<dbReference type="InterPro" id="IPR021369">
    <property type="entry name" value="DUF2985"/>
</dbReference>
<evidence type="ECO:0000256" key="1">
    <source>
        <dbReference type="SAM" id="Phobius"/>
    </source>
</evidence>
<proteinExistence type="predicted"/>